<feature type="chain" id="PRO_5002179194" description="Secreted protein" evidence="1">
    <location>
        <begin position="35"/>
        <end position="109"/>
    </location>
</feature>
<dbReference type="EMBL" id="KN831963">
    <property type="protein sequence ID" value="KIO06513.1"/>
    <property type="molecule type" value="Genomic_DNA"/>
</dbReference>
<dbReference type="Proteomes" id="UP000054217">
    <property type="component" value="Unassembled WGS sequence"/>
</dbReference>
<name>A0A0C3JBQ2_PISTI</name>
<evidence type="ECO:0008006" key="4">
    <source>
        <dbReference type="Google" id="ProtNLM"/>
    </source>
</evidence>
<reference evidence="3" key="2">
    <citation type="submission" date="2015-01" db="EMBL/GenBank/DDBJ databases">
        <title>Evolutionary Origins and Diversification of the Mycorrhizal Mutualists.</title>
        <authorList>
            <consortium name="DOE Joint Genome Institute"/>
            <consortium name="Mycorrhizal Genomics Consortium"/>
            <person name="Kohler A."/>
            <person name="Kuo A."/>
            <person name="Nagy L.G."/>
            <person name="Floudas D."/>
            <person name="Copeland A."/>
            <person name="Barry K.W."/>
            <person name="Cichocki N."/>
            <person name="Veneault-Fourrey C."/>
            <person name="LaButti K."/>
            <person name="Lindquist E.A."/>
            <person name="Lipzen A."/>
            <person name="Lundell T."/>
            <person name="Morin E."/>
            <person name="Murat C."/>
            <person name="Riley R."/>
            <person name="Ohm R."/>
            <person name="Sun H."/>
            <person name="Tunlid A."/>
            <person name="Henrissat B."/>
            <person name="Grigoriev I.V."/>
            <person name="Hibbett D.S."/>
            <person name="Martin F."/>
        </authorList>
    </citation>
    <scope>NUCLEOTIDE SEQUENCE [LARGE SCALE GENOMIC DNA]</scope>
    <source>
        <strain evidence="3">Marx 270</strain>
    </source>
</reference>
<evidence type="ECO:0000256" key="1">
    <source>
        <dbReference type="SAM" id="SignalP"/>
    </source>
</evidence>
<feature type="signal peptide" evidence="1">
    <location>
        <begin position="1"/>
        <end position="34"/>
    </location>
</feature>
<protein>
    <recommendedName>
        <fullName evidence="4">Secreted protein</fullName>
    </recommendedName>
</protein>
<keyword evidence="3" id="KW-1185">Reference proteome</keyword>
<dbReference type="InParanoid" id="A0A0C3JBQ2"/>
<dbReference type="AlphaFoldDB" id="A0A0C3JBQ2"/>
<organism evidence="2 3">
    <name type="scientific">Pisolithus tinctorius Marx 270</name>
    <dbReference type="NCBI Taxonomy" id="870435"/>
    <lineage>
        <taxon>Eukaryota</taxon>
        <taxon>Fungi</taxon>
        <taxon>Dikarya</taxon>
        <taxon>Basidiomycota</taxon>
        <taxon>Agaricomycotina</taxon>
        <taxon>Agaricomycetes</taxon>
        <taxon>Agaricomycetidae</taxon>
        <taxon>Boletales</taxon>
        <taxon>Sclerodermatineae</taxon>
        <taxon>Pisolithaceae</taxon>
        <taxon>Pisolithus</taxon>
    </lineage>
</organism>
<accession>A0A0C3JBQ2</accession>
<evidence type="ECO:0000313" key="3">
    <source>
        <dbReference type="Proteomes" id="UP000054217"/>
    </source>
</evidence>
<gene>
    <name evidence="2" type="ORF">M404DRAFT_484950</name>
</gene>
<keyword evidence="1" id="KW-0732">Signal</keyword>
<dbReference type="HOGENOM" id="CLU_2185046_0_0_1"/>
<reference evidence="2 3" key="1">
    <citation type="submission" date="2014-04" db="EMBL/GenBank/DDBJ databases">
        <authorList>
            <consortium name="DOE Joint Genome Institute"/>
            <person name="Kuo A."/>
            <person name="Kohler A."/>
            <person name="Costa M.D."/>
            <person name="Nagy L.G."/>
            <person name="Floudas D."/>
            <person name="Copeland A."/>
            <person name="Barry K.W."/>
            <person name="Cichocki N."/>
            <person name="Veneault-Fourrey C."/>
            <person name="LaButti K."/>
            <person name="Lindquist E.A."/>
            <person name="Lipzen A."/>
            <person name="Lundell T."/>
            <person name="Morin E."/>
            <person name="Murat C."/>
            <person name="Sun H."/>
            <person name="Tunlid A."/>
            <person name="Henrissat B."/>
            <person name="Grigoriev I.V."/>
            <person name="Hibbett D.S."/>
            <person name="Martin F."/>
            <person name="Nordberg H.P."/>
            <person name="Cantor M.N."/>
            <person name="Hua S.X."/>
        </authorList>
    </citation>
    <scope>NUCLEOTIDE SEQUENCE [LARGE SCALE GENOMIC DNA]</scope>
    <source>
        <strain evidence="2 3">Marx 270</strain>
    </source>
</reference>
<sequence>MVIEQALPMSLLCARLGAICVGLVSVKSAPPASCRPPFGQKTCRWCGGAYGSFRVYNVTYTFSWMEVRGTCMSPVWYVSATTTAFFVYDMKVVIVSHSRHNTIGHGNDS</sequence>
<proteinExistence type="predicted"/>
<evidence type="ECO:0000313" key="2">
    <source>
        <dbReference type="EMBL" id="KIO06513.1"/>
    </source>
</evidence>